<dbReference type="SUPFAM" id="SSF53474">
    <property type="entry name" value="alpha/beta-Hydrolases"/>
    <property type="match status" value="1"/>
</dbReference>
<comment type="caution">
    <text evidence="2">The sequence shown here is derived from an EMBL/GenBank/DDBJ whole genome shotgun (WGS) entry which is preliminary data.</text>
</comment>
<dbReference type="InterPro" id="IPR050471">
    <property type="entry name" value="AB_hydrolase"/>
</dbReference>
<dbReference type="EMBL" id="QKYU01000010">
    <property type="protein sequence ID" value="PZW45950.1"/>
    <property type="molecule type" value="Genomic_DNA"/>
</dbReference>
<dbReference type="InterPro" id="IPR000073">
    <property type="entry name" value="AB_hydrolase_1"/>
</dbReference>
<dbReference type="Pfam" id="PF12697">
    <property type="entry name" value="Abhydrolase_6"/>
    <property type="match status" value="1"/>
</dbReference>
<dbReference type="OrthoDB" id="9812774at2"/>
<protein>
    <submittedName>
        <fullName evidence="2">Pimeloyl-ACP methyl ester carboxylesterase</fullName>
    </submittedName>
</protein>
<dbReference type="InterPro" id="IPR029058">
    <property type="entry name" value="AB_hydrolase_fold"/>
</dbReference>
<gene>
    <name evidence="2" type="ORF">C8P66_110149</name>
</gene>
<proteinExistence type="predicted"/>
<name>A0A2W7KE18_9PROT</name>
<dbReference type="AlphaFoldDB" id="A0A2W7KE18"/>
<feature type="domain" description="AB hydrolase-1" evidence="1">
    <location>
        <begin position="13"/>
        <end position="234"/>
    </location>
</feature>
<dbReference type="Gene3D" id="3.40.50.1820">
    <property type="entry name" value="alpha/beta hydrolase"/>
    <property type="match status" value="1"/>
</dbReference>
<keyword evidence="3" id="KW-1185">Reference proteome</keyword>
<evidence type="ECO:0000313" key="3">
    <source>
        <dbReference type="Proteomes" id="UP000249688"/>
    </source>
</evidence>
<dbReference type="PANTHER" id="PTHR43433:SF5">
    <property type="entry name" value="AB HYDROLASE-1 DOMAIN-CONTAINING PROTEIN"/>
    <property type="match status" value="1"/>
</dbReference>
<evidence type="ECO:0000313" key="2">
    <source>
        <dbReference type="EMBL" id="PZW45950.1"/>
    </source>
</evidence>
<reference evidence="2 3" key="1">
    <citation type="submission" date="2018-06" db="EMBL/GenBank/DDBJ databases">
        <title>Genomic Encyclopedia of Archaeal and Bacterial Type Strains, Phase II (KMG-II): from individual species to whole genera.</title>
        <authorList>
            <person name="Goeker M."/>
        </authorList>
    </citation>
    <scope>NUCLEOTIDE SEQUENCE [LARGE SCALE GENOMIC DNA]</scope>
    <source>
        <strain evidence="2 3">DSM 24525</strain>
    </source>
</reference>
<dbReference type="RefSeq" id="WP_111398210.1">
    <property type="nucleotide sequence ID" value="NZ_QKYU01000010.1"/>
</dbReference>
<evidence type="ECO:0000259" key="1">
    <source>
        <dbReference type="Pfam" id="PF12697"/>
    </source>
</evidence>
<organism evidence="2 3">
    <name type="scientific">Humitalea rosea</name>
    <dbReference type="NCBI Taxonomy" id="990373"/>
    <lineage>
        <taxon>Bacteria</taxon>
        <taxon>Pseudomonadati</taxon>
        <taxon>Pseudomonadota</taxon>
        <taxon>Alphaproteobacteria</taxon>
        <taxon>Acetobacterales</taxon>
        <taxon>Roseomonadaceae</taxon>
        <taxon>Humitalea</taxon>
    </lineage>
</organism>
<accession>A0A2W7KE18</accession>
<dbReference type="Proteomes" id="UP000249688">
    <property type="component" value="Unassembled WGS sequence"/>
</dbReference>
<sequence length="243" mass="25206">MLDVHEAGQGPCLVLIPSLGRGQEDYDGIAPGLVAAGFSVIRAEPRGIGGSTPAAAGATLHDLAADLAALIRAPAIVVGHAFGNWIARVLAHDRPELVRGVAMLAALTGTGTDPAIRQHINGSFDPSLPDAERLVHLQTAYFAPGHDARVWLPGWHPAVARAQRAASAATTGTGWLRAGERHPLLYVAAAQDAIAPLPSEAEVRAALGPRAIRVVIEDAGHALLPEQPQAVIEALVSFARSLP</sequence>
<dbReference type="PANTHER" id="PTHR43433">
    <property type="entry name" value="HYDROLASE, ALPHA/BETA FOLD FAMILY PROTEIN"/>
    <property type="match status" value="1"/>
</dbReference>